<keyword evidence="1" id="KW-1133">Transmembrane helix</keyword>
<feature type="transmembrane region" description="Helical" evidence="1">
    <location>
        <begin position="18"/>
        <end position="39"/>
    </location>
</feature>
<keyword evidence="1" id="KW-0472">Membrane</keyword>
<dbReference type="Proteomes" id="UP000242175">
    <property type="component" value="Chromosome small"/>
</dbReference>
<keyword evidence="3" id="KW-1185">Reference proteome</keyword>
<evidence type="ECO:0008006" key="4">
    <source>
        <dbReference type="Google" id="ProtNLM"/>
    </source>
</evidence>
<name>A0A220VHL4_9GAMM</name>
<reference evidence="2 3" key="1">
    <citation type="journal article" date="2016" name="Int. J. Syst. Evol. Microbiol.">
        <title>Paraphotobacterium marinum gen. nov., sp. nov., a member of the family Vibrionaceae, isolated from surface seawater.</title>
        <authorList>
            <person name="Huang Z."/>
            <person name="Dong C."/>
            <person name="Shao Z."/>
        </authorList>
    </citation>
    <scope>NUCLEOTIDE SEQUENCE [LARGE SCALE GENOMIC DNA]</scope>
    <source>
        <strain evidence="2 3">NSCS20N07D</strain>
    </source>
</reference>
<dbReference type="OrthoDB" id="6196761at2"/>
<protein>
    <recommendedName>
        <fullName evidence="4">DUF3392 domain-containing protein</fullName>
    </recommendedName>
</protein>
<organism evidence="2 3">
    <name type="scientific">Paraphotobacterium marinum</name>
    <dbReference type="NCBI Taxonomy" id="1755811"/>
    <lineage>
        <taxon>Bacteria</taxon>
        <taxon>Pseudomonadati</taxon>
        <taxon>Pseudomonadota</taxon>
        <taxon>Gammaproteobacteria</taxon>
        <taxon>Vibrionales</taxon>
        <taxon>Vibrionaceae</taxon>
        <taxon>Paraphotobacterium</taxon>
    </lineage>
</organism>
<dbReference type="KEGG" id="pmai:CF386_12275"/>
<dbReference type="EMBL" id="CP022356">
    <property type="protein sequence ID" value="ASK79809.1"/>
    <property type="molecule type" value="Genomic_DNA"/>
</dbReference>
<gene>
    <name evidence="2" type="ORF">CF386_12275</name>
</gene>
<sequence length="110" mass="12352">MNTIISFLSNMGSYLTPWLHDISAGMVACLLVIFGADINKFIKKKLGAQNFILRTFVFIIVNAFVFGLVIIKLSPWVEYQLGSIPTEWMFLVVVGVFVFFGVWAQKNGQA</sequence>
<feature type="transmembrane region" description="Helical" evidence="1">
    <location>
        <begin position="88"/>
        <end position="104"/>
    </location>
</feature>
<proteinExistence type="predicted"/>
<dbReference type="InterPro" id="IPR021813">
    <property type="entry name" value="DUF3392"/>
</dbReference>
<evidence type="ECO:0000313" key="3">
    <source>
        <dbReference type="Proteomes" id="UP000242175"/>
    </source>
</evidence>
<evidence type="ECO:0000313" key="2">
    <source>
        <dbReference type="EMBL" id="ASK79809.1"/>
    </source>
</evidence>
<keyword evidence="1" id="KW-0812">Transmembrane</keyword>
<feature type="transmembrane region" description="Helical" evidence="1">
    <location>
        <begin position="51"/>
        <end position="76"/>
    </location>
</feature>
<evidence type="ECO:0000256" key="1">
    <source>
        <dbReference type="SAM" id="Phobius"/>
    </source>
</evidence>
<accession>A0A220VHL4</accession>
<dbReference type="AlphaFoldDB" id="A0A220VHL4"/>
<dbReference type="Pfam" id="PF11872">
    <property type="entry name" value="DUF3392"/>
    <property type="match status" value="1"/>
</dbReference>
<dbReference type="RefSeq" id="WP_089074717.1">
    <property type="nucleotide sequence ID" value="NZ_CBCSAM010000003.1"/>
</dbReference>